<sequence>MAASIATRTKLCTQIFRNTLDVLGNQNNPHLISSSNLGDALDRFQLWSGNIGASQISHNKTSLEARLQEAPDIRDQIIQLLEDLKEALEEIFEIFSGNRENRVETAEEFCEAGPEVDSAATMKSQQETISEVQEIFGIVLNCITGLFRMSIMIRKATPRDRFERALRAPEDPFNDRYDIAHVGEKYRKLNNPDLSWLKDRLGRAITKRRQYLRYCREHRKQLEKEKASTVHTAMEENVMAAPTQQAKSESHNANHEDSDDGRSNTSYASSIDVPEEPSSLQLPSLVELSGGGLPFECPFCQGIQSFLREKPWKQHAFRDLKPYVCCFSEKDCELRLFGDRNSWFDHELQNHRHQWVCLLCGVDPFRSYDKFSSHIHAAHPEMWDHLKDVTQASQQPLQLIPAIECPFCSDWELKLREDQMRRLEASGASLNTTDIILVNAQNFRRHVGLHMEQLALFAIPRGHE</sequence>
<evidence type="ECO:0000256" key="1">
    <source>
        <dbReference type="SAM" id="MobiDB-lite"/>
    </source>
</evidence>
<feature type="non-terminal residue" evidence="3">
    <location>
        <position position="464"/>
    </location>
</feature>
<feature type="domain" description="Oxidoreductase acuF-like C2H2 type zinc-finger" evidence="2">
    <location>
        <begin position="293"/>
        <end position="320"/>
    </location>
</feature>
<gene>
    <name evidence="3" type="ORF">AOQ84DRAFT_423590</name>
</gene>
<feature type="compositionally biased region" description="Basic and acidic residues" evidence="1">
    <location>
        <begin position="248"/>
        <end position="262"/>
    </location>
</feature>
<evidence type="ECO:0000259" key="2">
    <source>
        <dbReference type="Pfam" id="PF26082"/>
    </source>
</evidence>
<dbReference type="InterPro" id="IPR058925">
    <property type="entry name" value="zf-C2H2_AcuF"/>
</dbReference>
<keyword evidence="4" id="KW-1185">Reference proteome</keyword>
<dbReference type="PANTHER" id="PTHR35391:SF7">
    <property type="entry name" value="C2H2-TYPE DOMAIN-CONTAINING PROTEIN"/>
    <property type="match status" value="1"/>
</dbReference>
<dbReference type="PANTHER" id="PTHR35391">
    <property type="entry name" value="C2H2-TYPE DOMAIN-CONTAINING PROTEIN-RELATED"/>
    <property type="match status" value="1"/>
</dbReference>
<dbReference type="Pfam" id="PF26082">
    <property type="entry name" value="zf-C2H2_AcuF"/>
    <property type="match status" value="1"/>
</dbReference>
<proteinExistence type="predicted"/>
<dbReference type="EMBL" id="KV749047">
    <property type="protein sequence ID" value="OCL11416.1"/>
    <property type="molecule type" value="Genomic_DNA"/>
</dbReference>
<accession>A0A8E2F6F0</accession>
<dbReference type="AlphaFoldDB" id="A0A8E2F6F0"/>
<reference evidence="3 4" key="1">
    <citation type="journal article" date="2016" name="Nat. Commun.">
        <title>Ectomycorrhizal ecology is imprinted in the genome of the dominant symbiotic fungus Cenococcum geophilum.</title>
        <authorList>
            <consortium name="DOE Joint Genome Institute"/>
            <person name="Peter M."/>
            <person name="Kohler A."/>
            <person name="Ohm R.A."/>
            <person name="Kuo A."/>
            <person name="Krutzmann J."/>
            <person name="Morin E."/>
            <person name="Arend M."/>
            <person name="Barry K.W."/>
            <person name="Binder M."/>
            <person name="Choi C."/>
            <person name="Clum A."/>
            <person name="Copeland A."/>
            <person name="Grisel N."/>
            <person name="Haridas S."/>
            <person name="Kipfer T."/>
            <person name="LaButti K."/>
            <person name="Lindquist E."/>
            <person name="Lipzen A."/>
            <person name="Maire R."/>
            <person name="Meier B."/>
            <person name="Mihaltcheva S."/>
            <person name="Molinier V."/>
            <person name="Murat C."/>
            <person name="Poggeler S."/>
            <person name="Quandt C.A."/>
            <person name="Sperisen C."/>
            <person name="Tritt A."/>
            <person name="Tisserant E."/>
            <person name="Crous P.W."/>
            <person name="Henrissat B."/>
            <person name="Nehls U."/>
            <person name="Egli S."/>
            <person name="Spatafora J.W."/>
            <person name="Grigoriev I.V."/>
            <person name="Martin F.M."/>
        </authorList>
    </citation>
    <scope>NUCLEOTIDE SEQUENCE [LARGE SCALE GENOMIC DNA]</scope>
    <source>
        <strain evidence="3 4">CBS 207.34</strain>
    </source>
</reference>
<dbReference type="OrthoDB" id="6133115at2759"/>
<name>A0A8E2F6F0_9PEZI</name>
<evidence type="ECO:0000313" key="3">
    <source>
        <dbReference type="EMBL" id="OCL11416.1"/>
    </source>
</evidence>
<evidence type="ECO:0000313" key="4">
    <source>
        <dbReference type="Proteomes" id="UP000250140"/>
    </source>
</evidence>
<feature type="region of interest" description="Disordered" evidence="1">
    <location>
        <begin position="241"/>
        <end position="278"/>
    </location>
</feature>
<organism evidence="3 4">
    <name type="scientific">Glonium stellatum</name>
    <dbReference type="NCBI Taxonomy" id="574774"/>
    <lineage>
        <taxon>Eukaryota</taxon>
        <taxon>Fungi</taxon>
        <taxon>Dikarya</taxon>
        <taxon>Ascomycota</taxon>
        <taxon>Pezizomycotina</taxon>
        <taxon>Dothideomycetes</taxon>
        <taxon>Pleosporomycetidae</taxon>
        <taxon>Gloniales</taxon>
        <taxon>Gloniaceae</taxon>
        <taxon>Glonium</taxon>
    </lineage>
</organism>
<dbReference type="Proteomes" id="UP000250140">
    <property type="component" value="Unassembled WGS sequence"/>
</dbReference>
<protein>
    <recommendedName>
        <fullName evidence="2">Oxidoreductase acuF-like C2H2 type zinc-finger domain-containing protein</fullName>
    </recommendedName>
</protein>